<protein>
    <submittedName>
        <fullName evidence="2">PINc domain-containing protein</fullName>
    </submittedName>
</protein>
<name>A0AC35TLJ6_9BILA</name>
<dbReference type="WBParaSite" id="RSKR_0000201500.1">
    <property type="protein sequence ID" value="RSKR_0000201500.1"/>
    <property type="gene ID" value="RSKR_0000201500"/>
</dbReference>
<evidence type="ECO:0000313" key="2">
    <source>
        <dbReference type="WBParaSite" id="RSKR_0000201500.1"/>
    </source>
</evidence>
<sequence>MNDDSNTTSQLSMKKNKRPDRAVYKPGMFTNRTLTAINAISENGETASTKKSDGSGSNLLRNEPNESHYTDYNKRYNKEYNDKMARKDYSRGNNIKKPSRYQGGEGSNTSLNSAPGGMMSDQNCQMPAAFKRNGPYNNSFQSRRGAMRPQFNSPGHFESDTLGSNANQQPAQYRRRNNSIRSIRSDIVSLPSDEPRHNYGRYQSSASTYDAKSVCSSTYDGDQGSIVFENNTRLNNVASQAPSVQSLAPQHDIMASTDSLLLNLESFDWAQLMVDEEERSAAEMERIQEEADDEPVKVVEELPKKSIFDRITRVTPVTSSDNLLDTSGNDRTYGRKVFRNSSSSIHSSGSQTKLNAINNCRGSSSRLNADYNEPPKQHRNISYGTDYNEPKQQRNISYGTDYNAPLRQQRNSTYGSSSRVGPDFNDNANYISKHAESHQQKLNSYSDVSLPKPNYRRNQDNYHEPRDFHSSTNRNNRQENYKGDSLSRSGHQKSDSRGSINRLDKSQRILVPPLANNIFEVVSKRVSTYKKGSGNEMISSPSTTDDKSVLPNKKEANQTQSPISILPPRKPSSNESSRRQSNADSVSSTRKTSNAEPSPPIKIPDMTNLERELISQLESIQNKTSNFTNTISKVFDRTFLIANKYKQFLTADINVTYQKQLESKLWKSAFCKVCEVLRQECGTNSKNRKQCYEEFIRFLEHSIIFYNEVIALYEKEFSIKFDEQVLWKECEDIGKESFHEAIVVDKTPCLATKSKNQSIAILSVQRHYVALGDLYRYKSSALGVKDYEDASRCYWLATQLNWKVGRSFNQMALISLNMIMQRDPLRSRMNPKMRFAYSVMVSREKKDKERYLEMIFYYIRSLYTFKPYLASREALNAAFGDISSKAKLCNPEFHEQIFSHIANTFSPSRNLETTKEIWKLPKLNKDQRILSPVSDRKIYGITDGCVDEKLQSASTSQLYKFTLTYLTHCAGILNTKIGVDNFSEYAEKGLLSLTAILKREECPLSAKQLLEITATFIYCYGYSKEKSLSQSIMSLETIHSLQMIMSIWGVYLGCCQENIGNIGNLLKSNYMDTRIKIIQKVLPVLTLINDFLESERPYLERNIANDRCFETIKSDRLSINVLSTLIDVSNKLVVLRNDKSLPNSEDIDENERRRHHSSGIVAALPEEILLSSFGTIFTHKIKLHKVELSNSAKVINNLDLLGNIIRLNKIIKSVETLYNFANNTVIEWNSKEEKFVLTSTYEPEDGCLTPTPERQEQIKSSQLQSPEESESLSPNKDQKVVVEPKYIIPDTNCFIDYVDKIDRLVRSQYFIVAISSVVFKELTNLSKPIISKPERKSQFDIDSNHDEWVRRQAVAAVKMIQSWFGDCSFSVGTLSYDGAFSNDLISSPERIQFTSLGSANRKNDDKILNSAICLAKAQDNTADQIKRVVLLSEDKAVLIKACAAQLPCKSLNDFIKWLRM</sequence>
<reference evidence="2" key="1">
    <citation type="submission" date="2016-11" db="UniProtKB">
        <authorList>
            <consortium name="WormBaseParasite"/>
        </authorList>
    </citation>
    <scope>IDENTIFICATION</scope>
    <source>
        <strain evidence="2">KR3021</strain>
    </source>
</reference>
<organism evidence="1 2">
    <name type="scientific">Rhabditophanes sp. KR3021</name>
    <dbReference type="NCBI Taxonomy" id="114890"/>
    <lineage>
        <taxon>Eukaryota</taxon>
        <taxon>Metazoa</taxon>
        <taxon>Ecdysozoa</taxon>
        <taxon>Nematoda</taxon>
        <taxon>Chromadorea</taxon>
        <taxon>Rhabditida</taxon>
        <taxon>Tylenchina</taxon>
        <taxon>Panagrolaimomorpha</taxon>
        <taxon>Strongyloidoidea</taxon>
        <taxon>Alloionematidae</taxon>
        <taxon>Rhabditophanes</taxon>
    </lineage>
</organism>
<evidence type="ECO:0000313" key="1">
    <source>
        <dbReference type="Proteomes" id="UP000095286"/>
    </source>
</evidence>
<dbReference type="Proteomes" id="UP000095286">
    <property type="component" value="Unplaced"/>
</dbReference>
<proteinExistence type="predicted"/>
<accession>A0AC35TLJ6</accession>